<dbReference type="RefSeq" id="WP_093069009.1">
    <property type="nucleotide sequence ID" value="NZ_FNQP01000013.1"/>
</dbReference>
<organism evidence="1 2">
    <name type="scientific">Thiothrix caldifontis</name>
    <dbReference type="NCBI Taxonomy" id="525918"/>
    <lineage>
        <taxon>Bacteria</taxon>
        <taxon>Pseudomonadati</taxon>
        <taxon>Pseudomonadota</taxon>
        <taxon>Gammaproteobacteria</taxon>
        <taxon>Thiotrichales</taxon>
        <taxon>Thiotrichaceae</taxon>
        <taxon>Thiothrix</taxon>
    </lineage>
</organism>
<dbReference type="STRING" id="525918.SAMN05660964_02441"/>
<dbReference type="OrthoDB" id="9795689at2"/>
<proteinExistence type="predicted"/>
<dbReference type="Proteomes" id="UP000199397">
    <property type="component" value="Unassembled WGS sequence"/>
</dbReference>
<dbReference type="SMART" id="SM01101">
    <property type="entry name" value="CRISPR_assoc"/>
    <property type="match status" value="1"/>
</dbReference>
<dbReference type="AlphaFoldDB" id="A0A1H4E1Q9"/>
<gene>
    <name evidence="1" type="ORF">SAMN05660964_02441</name>
</gene>
<dbReference type="Gene3D" id="3.30.70.1210">
    <property type="entry name" value="Crispr-associated protein, domain 2"/>
    <property type="match status" value="1"/>
</dbReference>
<dbReference type="Gene3D" id="3.30.70.1200">
    <property type="entry name" value="Crispr-associated protein, domain 1"/>
    <property type="match status" value="1"/>
</dbReference>
<dbReference type="EMBL" id="FNQP01000013">
    <property type="protein sequence ID" value="SEA78500.1"/>
    <property type="molecule type" value="Genomic_DNA"/>
</dbReference>
<evidence type="ECO:0000313" key="2">
    <source>
        <dbReference type="Proteomes" id="UP000199397"/>
    </source>
</evidence>
<dbReference type="InterPro" id="IPR010179">
    <property type="entry name" value="CRISPR-assoc_prot_Cse3"/>
</dbReference>
<sequence length="208" mass="24323">MYLSKVEFVRSRWQRMVEVLSQVDKNLFYEHQMIWDLLPKDETAKRNFMYRRTDEGDLPFYYLLSEREPEVKVDYLNCSSRLYEPTLSTGDSLQFSLRANAVKTLQRPKEIKQRKRVGLLKSDELHDWLLTQGEKGGFQLQSESLVVENTQIHEVIKPGDPNRRTFTSADLRGILQVTDAEVFIREVLFKGLGRSKAFGCGLMLIRRA</sequence>
<accession>A0A1H4E1Q9</accession>
<protein>
    <submittedName>
        <fullName evidence="1">CRISPR system Cascade subunit CasE</fullName>
    </submittedName>
</protein>
<dbReference type="SUPFAM" id="SSF117987">
    <property type="entry name" value="CRISPR-associated protein"/>
    <property type="match status" value="1"/>
</dbReference>
<dbReference type="Pfam" id="PF08798">
    <property type="entry name" value="CRISPR_assoc"/>
    <property type="match status" value="1"/>
</dbReference>
<keyword evidence="2" id="KW-1185">Reference proteome</keyword>
<dbReference type="CDD" id="cd09727">
    <property type="entry name" value="Cas6_I-E"/>
    <property type="match status" value="1"/>
</dbReference>
<reference evidence="1 2" key="1">
    <citation type="submission" date="2016-10" db="EMBL/GenBank/DDBJ databases">
        <authorList>
            <person name="de Groot N.N."/>
        </authorList>
    </citation>
    <scope>NUCLEOTIDE SEQUENCE [LARGE SCALE GENOMIC DNA]</scope>
    <source>
        <strain evidence="1 2">DSM 21228</strain>
    </source>
</reference>
<name>A0A1H4E1Q9_9GAMM</name>
<evidence type="ECO:0000313" key="1">
    <source>
        <dbReference type="EMBL" id="SEA78500.1"/>
    </source>
</evidence>
<dbReference type="NCBIfam" id="TIGR01907">
    <property type="entry name" value="casE_Cse3"/>
    <property type="match status" value="1"/>
</dbReference>